<feature type="non-terminal residue" evidence="1">
    <location>
        <position position="1"/>
    </location>
</feature>
<reference evidence="2" key="1">
    <citation type="journal article" date="2017" name="Nat. Ecol. Evol.">
        <title>Genome expansion and lineage-specific genetic innovations in the forest pathogenic fungi Armillaria.</title>
        <authorList>
            <person name="Sipos G."/>
            <person name="Prasanna A.N."/>
            <person name="Walter M.C."/>
            <person name="O'Connor E."/>
            <person name="Balint B."/>
            <person name="Krizsan K."/>
            <person name="Kiss B."/>
            <person name="Hess J."/>
            <person name="Varga T."/>
            <person name="Slot J."/>
            <person name="Riley R."/>
            <person name="Boka B."/>
            <person name="Rigling D."/>
            <person name="Barry K."/>
            <person name="Lee J."/>
            <person name="Mihaltcheva S."/>
            <person name="LaButti K."/>
            <person name="Lipzen A."/>
            <person name="Waldron R."/>
            <person name="Moloney N.M."/>
            <person name="Sperisen C."/>
            <person name="Kredics L."/>
            <person name="Vagvoelgyi C."/>
            <person name="Patrignani A."/>
            <person name="Fitzpatrick D."/>
            <person name="Nagy I."/>
            <person name="Doyle S."/>
            <person name="Anderson J.B."/>
            <person name="Grigoriev I.V."/>
            <person name="Gueldener U."/>
            <person name="Muensterkoetter M."/>
            <person name="Nagy L.G."/>
        </authorList>
    </citation>
    <scope>NUCLEOTIDE SEQUENCE [LARGE SCALE GENOMIC DNA]</scope>
    <source>
        <strain evidence="2">Ar21-2</strain>
    </source>
</reference>
<name>A0A2H3CM83_ARMGA</name>
<gene>
    <name evidence="1" type="ORF">ARMGADRAFT_903811</name>
</gene>
<sequence length="72" mass="8624">RPFHDTDRDWIIHHIEDLREQVSGYDTLLDRIDVIRSEVQSRRDEVHKPMVVYSSTLAPIRRLPVDILRTVF</sequence>
<proteinExistence type="predicted"/>
<evidence type="ECO:0000313" key="2">
    <source>
        <dbReference type="Proteomes" id="UP000217790"/>
    </source>
</evidence>
<organism evidence="1 2">
    <name type="scientific">Armillaria gallica</name>
    <name type="common">Bulbous honey fungus</name>
    <name type="synonym">Armillaria bulbosa</name>
    <dbReference type="NCBI Taxonomy" id="47427"/>
    <lineage>
        <taxon>Eukaryota</taxon>
        <taxon>Fungi</taxon>
        <taxon>Dikarya</taxon>
        <taxon>Basidiomycota</taxon>
        <taxon>Agaricomycotina</taxon>
        <taxon>Agaricomycetes</taxon>
        <taxon>Agaricomycetidae</taxon>
        <taxon>Agaricales</taxon>
        <taxon>Marasmiineae</taxon>
        <taxon>Physalacriaceae</taxon>
        <taxon>Armillaria</taxon>
    </lineage>
</organism>
<dbReference type="AlphaFoldDB" id="A0A2H3CM83"/>
<accession>A0A2H3CM83</accession>
<dbReference type="Proteomes" id="UP000217790">
    <property type="component" value="Unassembled WGS sequence"/>
</dbReference>
<dbReference type="STRING" id="47427.A0A2H3CM83"/>
<feature type="non-terminal residue" evidence="1">
    <location>
        <position position="72"/>
    </location>
</feature>
<dbReference type="InParanoid" id="A0A2H3CM83"/>
<protein>
    <submittedName>
        <fullName evidence="1">Uncharacterized protein</fullName>
    </submittedName>
</protein>
<keyword evidence="2" id="KW-1185">Reference proteome</keyword>
<evidence type="ECO:0000313" key="1">
    <source>
        <dbReference type="EMBL" id="PBK79508.1"/>
    </source>
</evidence>
<dbReference type="EMBL" id="KZ293773">
    <property type="protein sequence ID" value="PBK79508.1"/>
    <property type="molecule type" value="Genomic_DNA"/>
</dbReference>
<dbReference type="OrthoDB" id="3365698at2759"/>